<protein>
    <recommendedName>
        <fullName evidence="5">MYND-type domain-containing protein</fullName>
    </recommendedName>
</protein>
<keyword evidence="2 4" id="KW-0863">Zinc-finger</keyword>
<dbReference type="InterPro" id="IPR002893">
    <property type="entry name" value="Znf_MYND"/>
</dbReference>
<dbReference type="PANTHER" id="PTHR10237">
    <property type="entry name" value="DEFORMED EPIDERMAL AUTOREGULATORY FACTOR 1 HOMOLOG SUPPRESSIN"/>
    <property type="match status" value="1"/>
</dbReference>
<dbReference type="InParanoid" id="A0A0C9ZPF9"/>
<reference evidence="6 7" key="1">
    <citation type="submission" date="2014-04" db="EMBL/GenBank/DDBJ databases">
        <authorList>
            <consortium name="DOE Joint Genome Institute"/>
            <person name="Kuo A."/>
            <person name="Ruytinx J."/>
            <person name="Rineau F."/>
            <person name="Colpaert J."/>
            <person name="Kohler A."/>
            <person name="Nagy L.G."/>
            <person name="Floudas D."/>
            <person name="Copeland A."/>
            <person name="Barry K.W."/>
            <person name="Cichocki N."/>
            <person name="Veneault-Fourrey C."/>
            <person name="LaButti K."/>
            <person name="Lindquist E.A."/>
            <person name="Lipzen A."/>
            <person name="Lundell T."/>
            <person name="Morin E."/>
            <person name="Murat C."/>
            <person name="Sun H."/>
            <person name="Tunlid A."/>
            <person name="Henrissat B."/>
            <person name="Grigoriev I.V."/>
            <person name="Hibbett D.S."/>
            <person name="Martin F."/>
            <person name="Nordberg H.P."/>
            <person name="Cantor M.N."/>
            <person name="Hua S.X."/>
        </authorList>
    </citation>
    <scope>NUCLEOTIDE SEQUENCE [LARGE SCALE GENOMIC DNA]</scope>
    <source>
        <strain evidence="6 7">UH-Slu-Lm8-n1</strain>
    </source>
</reference>
<name>A0A0C9ZPF9_9AGAM</name>
<evidence type="ECO:0000313" key="6">
    <source>
        <dbReference type="EMBL" id="KIK39505.1"/>
    </source>
</evidence>
<evidence type="ECO:0000256" key="3">
    <source>
        <dbReference type="ARBA" id="ARBA00022833"/>
    </source>
</evidence>
<organism evidence="6 7">
    <name type="scientific">Suillus luteus UH-Slu-Lm8-n1</name>
    <dbReference type="NCBI Taxonomy" id="930992"/>
    <lineage>
        <taxon>Eukaryota</taxon>
        <taxon>Fungi</taxon>
        <taxon>Dikarya</taxon>
        <taxon>Basidiomycota</taxon>
        <taxon>Agaricomycotina</taxon>
        <taxon>Agaricomycetes</taxon>
        <taxon>Agaricomycetidae</taxon>
        <taxon>Boletales</taxon>
        <taxon>Suillineae</taxon>
        <taxon>Suillaceae</taxon>
        <taxon>Suillus</taxon>
    </lineage>
</organism>
<proteinExistence type="predicted"/>
<dbReference type="PROSITE" id="PS01360">
    <property type="entry name" value="ZF_MYND_1"/>
    <property type="match status" value="1"/>
</dbReference>
<dbReference type="STRING" id="930992.A0A0C9ZPF9"/>
<dbReference type="HOGENOM" id="CLU_060143_1_0_1"/>
<keyword evidence="1" id="KW-0479">Metal-binding</keyword>
<dbReference type="AlphaFoldDB" id="A0A0C9ZPF9"/>
<sequence>MVCAGEPSVMLQTLKASFTKNMDADTNNPGSSAPKAVYFEHVIHPETDNHFRATAASSEFLKANKNILRLECTQCRTKLGKLLKCAKCKSVWYCSKECQKKHWSTHKPTCHEVERSSGALKFIQMFGANPLLMAYLKIGIVFDCGLFDNPRVGFDVPFMARVDVAVEPSDILDFVGLYLNDEAVGEKLQGMLQVNAITPWHPSMQGPLTPKRLQIWREARAKYNAEGFTKDPVGLVEFIGCSCAEDSGNSVTAELHIPAVVLDIARKREPFIGVSAATGAQFNKPMSAVACLEYINLHIRGDKQNQLYLRAEMTGQDKEAIRAAGRNEETLPARILKEKMEREHLYANFAQLTR</sequence>
<feature type="domain" description="MYND-type" evidence="5">
    <location>
        <begin position="72"/>
        <end position="110"/>
    </location>
</feature>
<dbReference type="GO" id="GO:0008270">
    <property type="term" value="F:zinc ion binding"/>
    <property type="evidence" value="ECO:0007669"/>
    <property type="project" value="UniProtKB-KW"/>
</dbReference>
<evidence type="ECO:0000256" key="4">
    <source>
        <dbReference type="PROSITE-ProRule" id="PRU00134"/>
    </source>
</evidence>
<dbReference type="PROSITE" id="PS50865">
    <property type="entry name" value="ZF_MYND_2"/>
    <property type="match status" value="1"/>
</dbReference>
<dbReference type="Gene3D" id="6.10.140.2220">
    <property type="match status" value="1"/>
</dbReference>
<dbReference type="Proteomes" id="UP000054485">
    <property type="component" value="Unassembled WGS sequence"/>
</dbReference>
<evidence type="ECO:0000313" key="7">
    <source>
        <dbReference type="Proteomes" id="UP000054485"/>
    </source>
</evidence>
<dbReference type="InterPro" id="IPR058518">
    <property type="entry name" value="DUF8205"/>
</dbReference>
<keyword evidence="3" id="KW-0862">Zinc</keyword>
<dbReference type="PANTHER" id="PTHR10237:SF14">
    <property type="entry name" value="MYND-TYPE DOMAIN-CONTAINING PROTEIN"/>
    <property type="match status" value="1"/>
</dbReference>
<dbReference type="EMBL" id="KN835339">
    <property type="protein sequence ID" value="KIK39505.1"/>
    <property type="molecule type" value="Genomic_DNA"/>
</dbReference>
<dbReference type="InterPro" id="IPR024119">
    <property type="entry name" value="TF_DEAF-1"/>
</dbReference>
<dbReference type="Pfam" id="PF26632">
    <property type="entry name" value="DUF8205"/>
    <property type="match status" value="1"/>
</dbReference>
<accession>A0A0C9ZPF9</accession>
<dbReference type="SUPFAM" id="SSF144232">
    <property type="entry name" value="HIT/MYND zinc finger-like"/>
    <property type="match status" value="1"/>
</dbReference>
<reference evidence="7" key="2">
    <citation type="submission" date="2015-01" db="EMBL/GenBank/DDBJ databases">
        <title>Evolutionary Origins and Diversification of the Mycorrhizal Mutualists.</title>
        <authorList>
            <consortium name="DOE Joint Genome Institute"/>
            <consortium name="Mycorrhizal Genomics Consortium"/>
            <person name="Kohler A."/>
            <person name="Kuo A."/>
            <person name="Nagy L.G."/>
            <person name="Floudas D."/>
            <person name="Copeland A."/>
            <person name="Barry K.W."/>
            <person name="Cichocki N."/>
            <person name="Veneault-Fourrey C."/>
            <person name="LaButti K."/>
            <person name="Lindquist E.A."/>
            <person name="Lipzen A."/>
            <person name="Lundell T."/>
            <person name="Morin E."/>
            <person name="Murat C."/>
            <person name="Riley R."/>
            <person name="Ohm R."/>
            <person name="Sun H."/>
            <person name="Tunlid A."/>
            <person name="Henrissat B."/>
            <person name="Grigoriev I.V."/>
            <person name="Hibbett D.S."/>
            <person name="Martin F."/>
        </authorList>
    </citation>
    <scope>NUCLEOTIDE SEQUENCE [LARGE SCALE GENOMIC DNA]</scope>
    <source>
        <strain evidence="7">UH-Slu-Lm8-n1</strain>
    </source>
</reference>
<evidence type="ECO:0000259" key="5">
    <source>
        <dbReference type="PROSITE" id="PS50865"/>
    </source>
</evidence>
<dbReference type="Pfam" id="PF01753">
    <property type="entry name" value="zf-MYND"/>
    <property type="match status" value="1"/>
</dbReference>
<dbReference type="OrthoDB" id="341421at2759"/>
<keyword evidence="7" id="KW-1185">Reference proteome</keyword>
<dbReference type="GO" id="GO:0005634">
    <property type="term" value="C:nucleus"/>
    <property type="evidence" value="ECO:0007669"/>
    <property type="project" value="TreeGrafter"/>
</dbReference>
<evidence type="ECO:0000256" key="2">
    <source>
        <dbReference type="ARBA" id="ARBA00022771"/>
    </source>
</evidence>
<evidence type="ECO:0000256" key="1">
    <source>
        <dbReference type="ARBA" id="ARBA00022723"/>
    </source>
</evidence>
<gene>
    <name evidence="6" type="ORF">CY34DRAFT_808190</name>
</gene>
<dbReference type="GO" id="GO:0000981">
    <property type="term" value="F:DNA-binding transcription factor activity, RNA polymerase II-specific"/>
    <property type="evidence" value="ECO:0007669"/>
    <property type="project" value="TreeGrafter"/>
</dbReference>